<keyword evidence="8" id="KW-0808">Transferase</keyword>
<dbReference type="STRING" id="4795.A0A225VA80"/>
<keyword evidence="9" id="KW-0233">DNA recombination</keyword>
<dbReference type="GO" id="GO:0003676">
    <property type="term" value="F:nucleic acid binding"/>
    <property type="evidence" value="ECO:0007669"/>
    <property type="project" value="InterPro"/>
</dbReference>
<dbReference type="GO" id="GO:0046872">
    <property type="term" value="F:metal ion binding"/>
    <property type="evidence" value="ECO:0007669"/>
    <property type="project" value="UniProtKB-KW"/>
</dbReference>
<feature type="compositionally biased region" description="Acidic residues" evidence="10">
    <location>
        <begin position="155"/>
        <end position="167"/>
    </location>
</feature>
<evidence type="ECO:0000256" key="3">
    <source>
        <dbReference type="ARBA" id="ARBA00022759"/>
    </source>
</evidence>
<proteinExistence type="predicted"/>
<evidence type="ECO:0000256" key="6">
    <source>
        <dbReference type="ARBA" id="ARBA00022908"/>
    </source>
</evidence>
<keyword evidence="13" id="KW-1185">Reference proteome</keyword>
<dbReference type="SUPFAM" id="SSF53098">
    <property type="entry name" value="Ribonuclease H-like"/>
    <property type="match status" value="1"/>
</dbReference>
<keyword evidence="3" id="KW-0255">Endonuclease</keyword>
<evidence type="ECO:0000256" key="1">
    <source>
        <dbReference type="ARBA" id="ARBA00022722"/>
    </source>
</evidence>
<feature type="domain" description="Retroviral polymerase SH3-like" evidence="11">
    <location>
        <begin position="67"/>
        <end position="122"/>
    </location>
</feature>
<dbReference type="GO" id="GO:0003964">
    <property type="term" value="F:RNA-directed DNA polymerase activity"/>
    <property type="evidence" value="ECO:0007669"/>
    <property type="project" value="UniProtKB-KW"/>
</dbReference>
<dbReference type="Gene3D" id="3.30.420.10">
    <property type="entry name" value="Ribonuclease H-like superfamily/Ribonuclease H"/>
    <property type="match status" value="1"/>
</dbReference>
<keyword evidence="2" id="KW-0479">Metal-binding</keyword>
<evidence type="ECO:0000256" key="5">
    <source>
        <dbReference type="ARBA" id="ARBA00022842"/>
    </source>
</evidence>
<dbReference type="AlphaFoldDB" id="A0A225VA80"/>
<keyword evidence="6" id="KW-0229">DNA integration</keyword>
<keyword evidence="5" id="KW-0460">Magnesium</keyword>
<dbReference type="InterPro" id="IPR057670">
    <property type="entry name" value="SH3_retrovirus"/>
</dbReference>
<dbReference type="OrthoDB" id="166668at2759"/>
<protein>
    <submittedName>
        <fullName evidence="12">Polyprotein</fullName>
    </submittedName>
</protein>
<keyword evidence="8" id="KW-0548">Nucleotidyltransferase</keyword>
<comment type="caution">
    <text evidence="12">The sequence shown here is derived from an EMBL/GenBank/DDBJ whole genome shotgun (WGS) entry which is preliminary data.</text>
</comment>
<accession>A0A225VA80</accession>
<evidence type="ECO:0000313" key="12">
    <source>
        <dbReference type="EMBL" id="OWZ02293.1"/>
    </source>
</evidence>
<keyword evidence="4" id="KW-0378">Hydrolase</keyword>
<evidence type="ECO:0000259" key="11">
    <source>
        <dbReference type="Pfam" id="PF25597"/>
    </source>
</evidence>
<organism evidence="12 13">
    <name type="scientific">Phytophthora megakarya</name>
    <dbReference type="NCBI Taxonomy" id="4795"/>
    <lineage>
        <taxon>Eukaryota</taxon>
        <taxon>Sar</taxon>
        <taxon>Stramenopiles</taxon>
        <taxon>Oomycota</taxon>
        <taxon>Peronosporomycetes</taxon>
        <taxon>Peronosporales</taxon>
        <taxon>Peronosporaceae</taxon>
        <taxon>Phytophthora</taxon>
    </lineage>
</organism>
<sequence length="183" mass="20737">MNRTIMEKARSMLHYKGGSAMWWAEAVNMAVYLINRSTNSMPSATTPHELSFKDKPRLNHLHVFGSVGYAHVDKSKRTKLEAKSFKCMFLGYAEDSKGYRVYDLESNKVKVSRSVKLDEREVNGIYDTTTAEDSTIIYVTKDVEGSALPERTEEPAADEPMDSVGEEAVEHVEMQVDHRPDRS</sequence>
<keyword evidence="1" id="KW-0540">Nuclease</keyword>
<evidence type="ECO:0000256" key="7">
    <source>
        <dbReference type="ARBA" id="ARBA00022918"/>
    </source>
</evidence>
<dbReference type="InterPro" id="IPR036397">
    <property type="entry name" value="RNaseH_sf"/>
</dbReference>
<reference evidence="13" key="1">
    <citation type="submission" date="2017-03" db="EMBL/GenBank/DDBJ databases">
        <title>Phytopthora megakarya and P. palmivora, two closely related causual agents of cacao black pod achieved similar genome size and gene model numbers by different mechanisms.</title>
        <authorList>
            <person name="Ali S."/>
            <person name="Shao J."/>
            <person name="Larry D.J."/>
            <person name="Kronmiller B."/>
            <person name="Shen D."/>
            <person name="Strem M.D."/>
            <person name="Melnick R.L."/>
            <person name="Guiltinan M.J."/>
            <person name="Tyler B.M."/>
            <person name="Meinhardt L.W."/>
            <person name="Bailey B.A."/>
        </authorList>
    </citation>
    <scope>NUCLEOTIDE SEQUENCE [LARGE SCALE GENOMIC DNA]</scope>
    <source>
        <strain evidence="13">zdho120</strain>
    </source>
</reference>
<gene>
    <name evidence="12" type="ORF">PHMEG_00026172</name>
</gene>
<evidence type="ECO:0000256" key="4">
    <source>
        <dbReference type="ARBA" id="ARBA00022801"/>
    </source>
</evidence>
<keyword evidence="7" id="KW-0695">RNA-directed DNA polymerase</keyword>
<feature type="compositionally biased region" description="Basic and acidic residues" evidence="10">
    <location>
        <begin position="168"/>
        <end position="183"/>
    </location>
</feature>
<dbReference type="PANTHER" id="PTHR42648">
    <property type="entry name" value="TRANSPOSASE, PUTATIVE-RELATED"/>
    <property type="match status" value="1"/>
</dbReference>
<name>A0A225VA80_9STRA</name>
<keyword evidence="8" id="KW-0239">DNA-directed DNA polymerase</keyword>
<evidence type="ECO:0000313" key="13">
    <source>
        <dbReference type="Proteomes" id="UP000198211"/>
    </source>
</evidence>
<dbReference type="EMBL" id="NBNE01006266">
    <property type="protein sequence ID" value="OWZ02293.1"/>
    <property type="molecule type" value="Genomic_DNA"/>
</dbReference>
<evidence type="ECO:0000256" key="10">
    <source>
        <dbReference type="SAM" id="MobiDB-lite"/>
    </source>
</evidence>
<evidence type="ECO:0000256" key="8">
    <source>
        <dbReference type="ARBA" id="ARBA00022932"/>
    </source>
</evidence>
<evidence type="ECO:0000256" key="2">
    <source>
        <dbReference type="ARBA" id="ARBA00022723"/>
    </source>
</evidence>
<evidence type="ECO:0000256" key="9">
    <source>
        <dbReference type="ARBA" id="ARBA00023172"/>
    </source>
</evidence>
<dbReference type="GO" id="GO:0016787">
    <property type="term" value="F:hydrolase activity"/>
    <property type="evidence" value="ECO:0007669"/>
    <property type="project" value="UniProtKB-KW"/>
</dbReference>
<dbReference type="InterPro" id="IPR012337">
    <property type="entry name" value="RNaseH-like_sf"/>
</dbReference>
<dbReference type="GO" id="GO:0003887">
    <property type="term" value="F:DNA-directed DNA polymerase activity"/>
    <property type="evidence" value="ECO:0007669"/>
    <property type="project" value="UniProtKB-KW"/>
</dbReference>
<dbReference type="PANTHER" id="PTHR42648:SF11">
    <property type="entry name" value="TRANSPOSON TY4-P GAG-POL POLYPROTEIN"/>
    <property type="match status" value="1"/>
</dbReference>
<dbReference type="Proteomes" id="UP000198211">
    <property type="component" value="Unassembled WGS sequence"/>
</dbReference>
<dbReference type="GO" id="GO:0015074">
    <property type="term" value="P:DNA integration"/>
    <property type="evidence" value="ECO:0007669"/>
    <property type="project" value="UniProtKB-KW"/>
</dbReference>
<dbReference type="GO" id="GO:0006310">
    <property type="term" value="P:DNA recombination"/>
    <property type="evidence" value="ECO:0007669"/>
    <property type="project" value="UniProtKB-KW"/>
</dbReference>
<dbReference type="InterPro" id="IPR039537">
    <property type="entry name" value="Retrotran_Ty1/copia-like"/>
</dbReference>
<feature type="region of interest" description="Disordered" evidence="10">
    <location>
        <begin position="144"/>
        <end position="183"/>
    </location>
</feature>
<dbReference type="Pfam" id="PF25597">
    <property type="entry name" value="SH3_retrovirus"/>
    <property type="match status" value="1"/>
</dbReference>
<dbReference type="GO" id="GO:0004519">
    <property type="term" value="F:endonuclease activity"/>
    <property type="evidence" value="ECO:0007669"/>
    <property type="project" value="UniProtKB-KW"/>
</dbReference>